<organism evidence="2 3">
    <name type="scientific">Bradyrhizobium lablabi</name>
    <dbReference type="NCBI Taxonomy" id="722472"/>
    <lineage>
        <taxon>Bacteria</taxon>
        <taxon>Pseudomonadati</taxon>
        <taxon>Pseudomonadota</taxon>
        <taxon>Alphaproteobacteria</taxon>
        <taxon>Hyphomicrobiales</taxon>
        <taxon>Nitrobacteraceae</taxon>
        <taxon>Bradyrhizobium</taxon>
    </lineage>
</organism>
<gene>
    <name evidence="2" type="ORF">SAMN05444159_2512</name>
</gene>
<name>A0A1M6PZX4_9BRAD</name>
<evidence type="ECO:0000313" key="3">
    <source>
        <dbReference type="Proteomes" id="UP000189935"/>
    </source>
</evidence>
<accession>A0A1M6PZX4</accession>
<protein>
    <submittedName>
        <fullName evidence="2">Uncharacterized protein</fullName>
    </submittedName>
</protein>
<dbReference type="RefSeq" id="WP_079538408.1">
    <property type="nucleotide sequence ID" value="NZ_LT670844.1"/>
</dbReference>
<dbReference type="OrthoDB" id="9812708at2"/>
<dbReference type="EMBL" id="LT670844">
    <property type="protein sequence ID" value="SHK13498.1"/>
    <property type="molecule type" value="Genomic_DNA"/>
</dbReference>
<evidence type="ECO:0000256" key="1">
    <source>
        <dbReference type="SAM" id="MobiDB-lite"/>
    </source>
</evidence>
<sequence length="153" mass="17386">MATGKLNFVKRGATNPQSREGQQVSELEWWKEHQRLWNQLVPKSGQADTVQGELIRCTGRFSDEAYRNGNVNWDAGHEQMLDFVERTLNQANTFDETQKAKVREAVRSIRESIDGPDLSGHGSALYLLSEMAVRWCLANPKPVPHAKNPDLKR</sequence>
<proteinExistence type="predicted"/>
<dbReference type="AlphaFoldDB" id="A0A1M6PZX4"/>
<feature type="region of interest" description="Disordered" evidence="1">
    <location>
        <begin position="1"/>
        <end position="22"/>
    </location>
</feature>
<dbReference type="Proteomes" id="UP000189935">
    <property type="component" value="Chromosome I"/>
</dbReference>
<evidence type="ECO:0000313" key="2">
    <source>
        <dbReference type="EMBL" id="SHK13498.1"/>
    </source>
</evidence>
<reference evidence="2 3" key="1">
    <citation type="submission" date="2016-11" db="EMBL/GenBank/DDBJ databases">
        <authorList>
            <person name="Jaros S."/>
            <person name="Januszkiewicz K."/>
            <person name="Wedrychowicz H."/>
        </authorList>
    </citation>
    <scope>NUCLEOTIDE SEQUENCE [LARGE SCALE GENOMIC DNA]</scope>
    <source>
        <strain evidence="2 3">GAS499</strain>
    </source>
</reference>